<dbReference type="EMBL" id="CP170590">
    <property type="protein sequence ID" value="XNH96256.1"/>
    <property type="molecule type" value="Genomic_DNA"/>
</dbReference>
<sequence length="127" mass="14509">MIIKTYNKSVKAQFYIARVGQVGKPMWAPYTANNSFMVISDNPESDFQKVKAAYESGAFNYYALGSCQPCIRISDVRSVVEKSQNINEKHLAKLAAIDKYIQSQQEVLNKQKQLLVDMQRSLFFASW</sequence>
<name>A0ACD5G2G2_9VIBR</name>
<organism evidence="1 2">
    <name type="scientific">Vibrio cyclitrophicus</name>
    <dbReference type="NCBI Taxonomy" id="47951"/>
    <lineage>
        <taxon>Bacteria</taxon>
        <taxon>Pseudomonadati</taxon>
        <taxon>Pseudomonadota</taxon>
        <taxon>Gammaproteobacteria</taxon>
        <taxon>Vibrionales</taxon>
        <taxon>Vibrionaceae</taxon>
        <taxon>Vibrio</taxon>
    </lineage>
</organism>
<proteinExistence type="predicted"/>
<evidence type="ECO:0000313" key="2">
    <source>
        <dbReference type="Proteomes" id="UP000235310"/>
    </source>
</evidence>
<protein>
    <submittedName>
        <fullName evidence="1">DUF6943 family protein</fullName>
    </submittedName>
</protein>
<reference evidence="1 2" key="1">
    <citation type="journal article" date="2018" name="Nature">
        <title>A major lineage of non-tailed dsDNA viruses as unrecognized killers of marine bacteria.</title>
        <authorList>
            <person name="Kauffman K.M."/>
            <person name="Hussain F.A."/>
            <person name="Yang J."/>
            <person name="Arevalo P."/>
            <person name="Brown J.M."/>
            <person name="Chang W.K."/>
            <person name="VanInsberghe D."/>
            <person name="Elsherbini J."/>
            <person name="Sharma R.S."/>
            <person name="Cutler M.B."/>
            <person name="Kelly L."/>
            <person name="Polz M.F."/>
        </authorList>
    </citation>
    <scope>NUCLEOTIDE SEQUENCE [LARGE SCALE GENOMIC DNA]</scope>
    <source>
        <strain evidence="1 2">10N.222.46.E12</strain>
    </source>
</reference>
<accession>A0ACD5G2G2</accession>
<dbReference type="Proteomes" id="UP000235310">
    <property type="component" value="Chromosome 2"/>
</dbReference>
<evidence type="ECO:0000313" key="1">
    <source>
        <dbReference type="EMBL" id="XNH96256.1"/>
    </source>
</evidence>
<gene>
    <name evidence="1" type="ORF">BCS90_17720</name>
</gene>